<gene>
    <name evidence="2" type="ORF">AC578_9180</name>
</gene>
<dbReference type="AlphaFoldDB" id="A0A139HV05"/>
<dbReference type="Proteomes" id="UP000070133">
    <property type="component" value="Unassembled WGS sequence"/>
</dbReference>
<evidence type="ECO:0000313" key="3">
    <source>
        <dbReference type="Proteomes" id="UP000070133"/>
    </source>
</evidence>
<name>A0A139HV05_9PEZI</name>
<protein>
    <submittedName>
        <fullName evidence="2">Uncharacterized protein</fullName>
    </submittedName>
</protein>
<keyword evidence="3" id="KW-1185">Reference proteome</keyword>
<feature type="region of interest" description="Disordered" evidence="1">
    <location>
        <begin position="295"/>
        <end position="372"/>
    </location>
</feature>
<feature type="region of interest" description="Disordered" evidence="1">
    <location>
        <begin position="243"/>
        <end position="280"/>
    </location>
</feature>
<dbReference type="OrthoDB" id="3648929at2759"/>
<evidence type="ECO:0000313" key="2">
    <source>
        <dbReference type="EMBL" id="KXT06247.1"/>
    </source>
</evidence>
<sequence>MSTVRVLLLAHHHGNWRIIAVDKLQLGNAARTIQSSPPLGTRCITTTSQPEPGSTLVLAPRPTAMGLISFFTKRAMKNAEPHPTSLQCLDGHHVIPRPFAALPAFGSLHGQTEEPESPTPGTRLRSLSNFPYIVKREQDIKARRERIWSEIEKKASALGRKAQKQAYFLHGGQDQIEEVQTLCDEFNDVYDHFGSLIAELDDMINRHGESIRCDSACQAATAALVETMAQREQHVFEILSGNSVGKAGDADSSDYEDHEGPAEGRVTDQGYRQSSQPLRADTEDLIERTRSPVRTNAPRNHIPVLSPPNTAKQVRWSDGSDLASSPRPPSFPLTGLTDHTPYRRPIKRLTSSRHDSKHNCEQIEANISKSRT</sequence>
<accession>A0A139HV05</accession>
<reference evidence="2 3" key="1">
    <citation type="submission" date="2015-07" db="EMBL/GenBank/DDBJ databases">
        <title>Comparative genomics of the Sigatoka disease complex on banana suggests a link between parallel evolutionary changes in Pseudocercospora fijiensis and Pseudocercospora eumusae and increased virulence on the banana host.</title>
        <authorList>
            <person name="Chang T.-C."/>
            <person name="Salvucci A."/>
            <person name="Crous P.W."/>
            <person name="Stergiopoulos I."/>
        </authorList>
    </citation>
    <scope>NUCLEOTIDE SEQUENCE [LARGE SCALE GENOMIC DNA]</scope>
    <source>
        <strain evidence="2 3">CBS 114824</strain>
    </source>
</reference>
<dbReference type="EMBL" id="LFZN01000007">
    <property type="protein sequence ID" value="KXT06247.1"/>
    <property type="molecule type" value="Genomic_DNA"/>
</dbReference>
<organism evidence="2 3">
    <name type="scientific">Pseudocercospora eumusae</name>
    <dbReference type="NCBI Taxonomy" id="321146"/>
    <lineage>
        <taxon>Eukaryota</taxon>
        <taxon>Fungi</taxon>
        <taxon>Dikarya</taxon>
        <taxon>Ascomycota</taxon>
        <taxon>Pezizomycotina</taxon>
        <taxon>Dothideomycetes</taxon>
        <taxon>Dothideomycetidae</taxon>
        <taxon>Mycosphaerellales</taxon>
        <taxon>Mycosphaerellaceae</taxon>
        <taxon>Pseudocercospora</taxon>
    </lineage>
</organism>
<feature type="compositionally biased region" description="Basic and acidic residues" evidence="1">
    <location>
        <begin position="352"/>
        <end position="361"/>
    </location>
</feature>
<proteinExistence type="predicted"/>
<comment type="caution">
    <text evidence="2">The sequence shown here is derived from an EMBL/GenBank/DDBJ whole genome shotgun (WGS) entry which is preliminary data.</text>
</comment>
<evidence type="ECO:0000256" key="1">
    <source>
        <dbReference type="SAM" id="MobiDB-lite"/>
    </source>
</evidence>
<feature type="compositionally biased region" description="Basic residues" evidence="1">
    <location>
        <begin position="342"/>
        <end position="351"/>
    </location>
</feature>